<keyword evidence="6" id="KW-0472">Membrane</keyword>
<dbReference type="PROSITE" id="PS51352">
    <property type="entry name" value="THIOREDOXIN_2"/>
    <property type="match status" value="1"/>
</dbReference>
<dbReference type="InterPro" id="IPR036249">
    <property type="entry name" value="Thioredoxin-like_sf"/>
</dbReference>
<evidence type="ECO:0000256" key="2">
    <source>
        <dbReference type="ARBA" id="ARBA00022729"/>
    </source>
</evidence>
<gene>
    <name evidence="8" type="ORF">LQV63_04750</name>
</gene>
<dbReference type="EMBL" id="JAJNBZ010000002">
    <property type="protein sequence ID" value="MCE5168621.1"/>
    <property type="molecule type" value="Genomic_DNA"/>
</dbReference>
<evidence type="ECO:0000256" key="5">
    <source>
        <dbReference type="ARBA" id="ARBA00023284"/>
    </source>
</evidence>
<evidence type="ECO:0000313" key="8">
    <source>
        <dbReference type="EMBL" id="MCE5168621.1"/>
    </source>
</evidence>
<feature type="transmembrane region" description="Helical" evidence="6">
    <location>
        <begin position="16"/>
        <end position="35"/>
    </location>
</feature>
<proteinExistence type="inferred from homology"/>
<reference evidence="8 9" key="1">
    <citation type="submission" date="2021-11" db="EMBL/GenBank/DDBJ databases">
        <title>Draft genome sequence of Paenibacillus profundus YoMME, a new Gram-positive bacteria with exoelectrogenic properties.</title>
        <authorList>
            <person name="Hubenova Y."/>
            <person name="Hubenova E."/>
            <person name="Manasiev Y."/>
            <person name="Peykov S."/>
            <person name="Mitov M."/>
        </authorList>
    </citation>
    <scope>NUCLEOTIDE SEQUENCE [LARGE SCALE GENOMIC DNA]</scope>
    <source>
        <strain evidence="8 9">YoMME</strain>
    </source>
</reference>
<keyword evidence="3" id="KW-0560">Oxidoreductase</keyword>
<evidence type="ECO:0000256" key="1">
    <source>
        <dbReference type="ARBA" id="ARBA00005791"/>
    </source>
</evidence>
<evidence type="ECO:0000256" key="4">
    <source>
        <dbReference type="ARBA" id="ARBA00023157"/>
    </source>
</evidence>
<sequence>MAKSSSRKGKKGNERMFLIMLPIAIIVLLGIIFVLNKQGEKIKTDEMANKPAVEFNLEGQPTLGSKDAKVSIVEFGDYKCPACKIWTDQLYPKLKADFVDTGKATFTFMNKLVIPKSELASEAAEEVFRQNPESFWTFHHELYTSQQSEQKDWVTVPFLVDLAKRVVPDIDAGQLEQALNDRTMQGKVASDEEMAHKAGVNGTPTVFVNGKEFTGQWDNYSQLKAFVETALNEAK</sequence>
<keyword evidence="6" id="KW-1133">Transmembrane helix</keyword>
<dbReference type="Proteomes" id="UP001199916">
    <property type="component" value="Unassembled WGS sequence"/>
</dbReference>
<name>A0ABS8YE53_9BACL</name>
<accession>A0ABS8YE53</accession>
<keyword evidence="4" id="KW-1015">Disulfide bond</keyword>
<keyword evidence="9" id="KW-1185">Reference proteome</keyword>
<keyword evidence="5" id="KW-0676">Redox-active center</keyword>
<evidence type="ECO:0000256" key="6">
    <source>
        <dbReference type="SAM" id="Phobius"/>
    </source>
</evidence>
<organism evidence="8 9">
    <name type="scientific">Paenibacillus profundus</name>
    <dbReference type="NCBI Taxonomy" id="1173085"/>
    <lineage>
        <taxon>Bacteria</taxon>
        <taxon>Bacillati</taxon>
        <taxon>Bacillota</taxon>
        <taxon>Bacilli</taxon>
        <taxon>Bacillales</taxon>
        <taxon>Paenibacillaceae</taxon>
        <taxon>Paenibacillus</taxon>
    </lineage>
</organism>
<comment type="caution">
    <text evidence="8">The sequence shown here is derived from an EMBL/GenBank/DDBJ whole genome shotgun (WGS) entry which is preliminary data.</text>
</comment>
<dbReference type="InterPro" id="IPR013766">
    <property type="entry name" value="Thioredoxin_domain"/>
</dbReference>
<dbReference type="SUPFAM" id="SSF52833">
    <property type="entry name" value="Thioredoxin-like"/>
    <property type="match status" value="1"/>
</dbReference>
<evidence type="ECO:0000259" key="7">
    <source>
        <dbReference type="PROSITE" id="PS51352"/>
    </source>
</evidence>
<dbReference type="PANTHER" id="PTHR13887">
    <property type="entry name" value="GLUTATHIONE S-TRANSFERASE KAPPA"/>
    <property type="match status" value="1"/>
</dbReference>
<keyword evidence="6" id="KW-0812">Transmembrane</keyword>
<protein>
    <submittedName>
        <fullName evidence="8">DsbA family protein</fullName>
    </submittedName>
</protein>
<feature type="domain" description="Thioredoxin" evidence="7">
    <location>
        <begin position="46"/>
        <end position="232"/>
    </location>
</feature>
<dbReference type="Pfam" id="PF13462">
    <property type="entry name" value="Thioredoxin_4"/>
    <property type="match status" value="1"/>
</dbReference>
<dbReference type="Gene3D" id="3.40.30.10">
    <property type="entry name" value="Glutaredoxin"/>
    <property type="match status" value="1"/>
</dbReference>
<dbReference type="InterPro" id="IPR012336">
    <property type="entry name" value="Thioredoxin-like_fold"/>
</dbReference>
<comment type="similarity">
    <text evidence="1">Belongs to the thioredoxin family. DsbA subfamily.</text>
</comment>
<evidence type="ECO:0000256" key="3">
    <source>
        <dbReference type="ARBA" id="ARBA00023002"/>
    </source>
</evidence>
<evidence type="ECO:0000313" key="9">
    <source>
        <dbReference type="Proteomes" id="UP001199916"/>
    </source>
</evidence>
<keyword evidence="2" id="KW-0732">Signal</keyword>
<dbReference type="PANTHER" id="PTHR13887:SF14">
    <property type="entry name" value="DISULFIDE BOND FORMATION PROTEIN D"/>
    <property type="match status" value="1"/>
</dbReference>